<sequence>MISRIAAERSMDWIMRGALVMDFFRSGRPEFTIDEYLDIPRSRTLTAQNPASVKRLVVA</sequence>
<organism evidence="1 2">
    <name type="scientific">Gluconobacter roseus NBRC 3990</name>
    <dbReference type="NCBI Taxonomy" id="1307950"/>
    <lineage>
        <taxon>Bacteria</taxon>
        <taxon>Pseudomonadati</taxon>
        <taxon>Pseudomonadota</taxon>
        <taxon>Alphaproteobacteria</taxon>
        <taxon>Acetobacterales</taxon>
        <taxon>Acetobacteraceae</taxon>
        <taxon>Gluconobacter</taxon>
    </lineage>
</organism>
<proteinExistence type="predicted"/>
<keyword evidence="2" id="KW-1185">Reference proteome</keyword>
<accession>A0A4Y3M5E4</accession>
<dbReference type="AlphaFoldDB" id="A0A4Y3M5E4"/>
<comment type="caution">
    <text evidence="1">The sequence shown here is derived from an EMBL/GenBank/DDBJ whole genome shotgun (WGS) entry which is preliminary data.</text>
</comment>
<dbReference type="Proteomes" id="UP000320772">
    <property type="component" value="Unassembled WGS sequence"/>
</dbReference>
<protein>
    <submittedName>
        <fullName evidence="1">Uncharacterized protein</fullName>
    </submittedName>
</protein>
<evidence type="ECO:0000313" key="2">
    <source>
        <dbReference type="Proteomes" id="UP000320772"/>
    </source>
</evidence>
<gene>
    <name evidence="1" type="ORF">GRO01_21080</name>
</gene>
<evidence type="ECO:0000313" key="1">
    <source>
        <dbReference type="EMBL" id="GEB04532.1"/>
    </source>
</evidence>
<dbReference type="EMBL" id="BJLY01000004">
    <property type="protein sequence ID" value="GEB04532.1"/>
    <property type="molecule type" value="Genomic_DNA"/>
</dbReference>
<reference evidence="1 2" key="1">
    <citation type="submission" date="2019-06" db="EMBL/GenBank/DDBJ databases">
        <title>Whole genome shotgun sequence of Gluconobacter roseus NBRC 3990.</title>
        <authorList>
            <person name="Hosoyama A."/>
            <person name="Uohara A."/>
            <person name="Ohji S."/>
            <person name="Ichikawa N."/>
        </authorList>
    </citation>
    <scope>NUCLEOTIDE SEQUENCE [LARGE SCALE GENOMIC DNA]</scope>
    <source>
        <strain evidence="1 2">NBRC 3990</strain>
    </source>
</reference>
<name>A0A4Y3M5E4_9PROT</name>